<dbReference type="PANTHER" id="PTHR30381">
    <property type="entry name" value="FLAGELLAR P-RING PERIPLASMIC PROTEIN FLGI"/>
    <property type="match status" value="1"/>
</dbReference>
<keyword evidence="9" id="KW-0969">Cilium</keyword>
<evidence type="ECO:0000256" key="8">
    <source>
        <dbReference type="HAMAP-Rule" id="MF_00416"/>
    </source>
</evidence>
<dbReference type="Pfam" id="PF02119">
    <property type="entry name" value="FlgI"/>
    <property type="match status" value="1"/>
</dbReference>
<evidence type="ECO:0000313" key="9">
    <source>
        <dbReference type="EMBL" id="MDA5193212.1"/>
    </source>
</evidence>
<dbReference type="HAMAP" id="MF_00416">
    <property type="entry name" value="FlgI"/>
    <property type="match status" value="1"/>
</dbReference>
<proteinExistence type="inferred from homology"/>
<keyword evidence="9" id="KW-0966">Cell projection</keyword>
<keyword evidence="10" id="KW-1185">Reference proteome</keyword>
<comment type="similarity">
    <text evidence="8">Belongs to the FlgI family.</text>
</comment>
<feature type="signal peptide" evidence="8">
    <location>
        <begin position="1"/>
        <end position="25"/>
    </location>
</feature>
<dbReference type="PRINTS" id="PR01010">
    <property type="entry name" value="FLGPRINGFLGI"/>
</dbReference>
<sequence length="388" mass="40853" precursor="true">MPKQSHYTPTYRRLTAAFLRRAAFAALTAASLILPPVSGNAASRIKDIVSIEGVRDNVLVGYGLVVGLDGTGDKIRNSPFTKQSLESMLERLGINTRGSDMKTENVAAVMVTANLGSFTRNGSRIDVTVSSMGDAKNLKGGTLLATPLMGADGEVYAVAQGPVQIAGFAARGEAAQITQGVPTSGRIPNGGIIEREINFAMNGISTVNLQLKSPDFTTASRIATVINRHLGSDSAQALDPATVQLRRPEGYRYDTVSLITSIEQLTVQPDQPARIVIDDRAGVIVMGADVRISEVAISQGNLTISVTETPQVSQPNAFSEGGQTKVVPRTSIQVDDGSGKKFAILKPGVSLQQLVDGLNSLGVGPRDMISILQTIKAAGALQADIEVM</sequence>
<gene>
    <name evidence="8" type="primary">flgI</name>
    <name evidence="9" type="ORF">NYP16_04475</name>
</gene>
<comment type="subcellular location">
    <subcellularLocation>
        <location evidence="2 8">Bacterial flagellum basal body</location>
    </subcellularLocation>
</comment>
<dbReference type="AlphaFoldDB" id="A0A9X3TWY5"/>
<organism evidence="9 10">
    <name type="scientific">Govanella unica</name>
    <dbReference type="NCBI Taxonomy" id="2975056"/>
    <lineage>
        <taxon>Bacteria</taxon>
        <taxon>Pseudomonadati</taxon>
        <taxon>Pseudomonadota</taxon>
        <taxon>Alphaproteobacteria</taxon>
        <taxon>Emcibacterales</taxon>
        <taxon>Govanellaceae</taxon>
        <taxon>Govanella</taxon>
    </lineage>
</organism>
<reference evidence="9" key="2">
    <citation type="journal article" date="2023" name="Syst. Appl. Microbiol.">
        <title>Govania unica gen. nov., sp. nov., a rare biosphere bacterium that represents a novel family in the class Alphaproteobacteria.</title>
        <authorList>
            <person name="Vandamme P."/>
            <person name="Peeters C."/>
            <person name="Hettiarachchi A."/>
            <person name="Cnockaert M."/>
            <person name="Carlier A."/>
        </authorList>
    </citation>
    <scope>NUCLEOTIDE SEQUENCE</scope>
    <source>
        <strain evidence="9">LMG 31809</strain>
    </source>
</reference>
<evidence type="ECO:0000256" key="4">
    <source>
        <dbReference type="ARBA" id="ARBA00022729"/>
    </source>
</evidence>
<dbReference type="EMBL" id="JANWOI010000001">
    <property type="protein sequence ID" value="MDA5193212.1"/>
    <property type="molecule type" value="Genomic_DNA"/>
</dbReference>
<evidence type="ECO:0000256" key="6">
    <source>
        <dbReference type="ARBA" id="ARBA00023143"/>
    </source>
</evidence>
<evidence type="ECO:0000256" key="7">
    <source>
        <dbReference type="ARBA" id="ARBA00032344"/>
    </source>
</evidence>
<comment type="caution">
    <text evidence="9">The sequence shown here is derived from an EMBL/GenBank/DDBJ whole genome shotgun (WGS) entry which is preliminary data.</text>
</comment>
<dbReference type="NCBIfam" id="NF003676">
    <property type="entry name" value="PRK05303.1"/>
    <property type="match status" value="1"/>
</dbReference>
<name>A0A9X3TWY5_9PROT</name>
<keyword evidence="6 8" id="KW-0975">Bacterial flagellum</keyword>
<dbReference type="InterPro" id="IPR001782">
    <property type="entry name" value="Flag_FlgI"/>
</dbReference>
<evidence type="ECO:0000256" key="1">
    <source>
        <dbReference type="ARBA" id="ARBA00002591"/>
    </source>
</evidence>
<dbReference type="RefSeq" id="WP_274942906.1">
    <property type="nucleotide sequence ID" value="NZ_JANWOI010000001.1"/>
</dbReference>
<keyword evidence="9" id="KW-0282">Flagellum</keyword>
<comment type="function">
    <text evidence="1 8">Assembles around the rod to form the L-ring and probably protects the motor/basal body from shearing forces during rotation.</text>
</comment>
<evidence type="ECO:0000256" key="5">
    <source>
        <dbReference type="ARBA" id="ARBA00022764"/>
    </source>
</evidence>
<accession>A0A9X3TWY5</accession>
<comment type="subunit">
    <text evidence="8">The basal body constitutes a major portion of the flagellar organelle and consists of four rings (L,P,S, and M) mounted on a central rod.</text>
</comment>
<evidence type="ECO:0000256" key="2">
    <source>
        <dbReference type="ARBA" id="ARBA00004117"/>
    </source>
</evidence>
<dbReference type="PANTHER" id="PTHR30381:SF0">
    <property type="entry name" value="FLAGELLAR P-RING PROTEIN"/>
    <property type="match status" value="1"/>
</dbReference>
<dbReference type="GO" id="GO:0005198">
    <property type="term" value="F:structural molecule activity"/>
    <property type="evidence" value="ECO:0007669"/>
    <property type="project" value="InterPro"/>
</dbReference>
<feature type="chain" id="PRO_5041029461" description="Flagellar P-ring protein" evidence="8">
    <location>
        <begin position="26"/>
        <end position="388"/>
    </location>
</feature>
<keyword evidence="5" id="KW-0574">Periplasm</keyword>
<reference evidence="9" key="1">
    <citation type="submission" date="2022-08" db="EMBL/GenBank/DDBJ databases">
        <authorList>
            <person name="Vandamme P."/>
            <person name="Hettiarachchi A."/>
            <person name="Peeters C."/>
            <person name="Cnockaert M."/>
            <person name="Carlier A."/>
        </authorList>
    </citation>
    <scope>NUCLEOTIDE SEQUENCE</scope>
    <source>
        <strain evidence="9">LMG 31809</strain>
    </source>
</reference>
<dbReference type="GO" id="GO:0071973">
    <property type="term" value="P:bacterial-type flagellum-dependent cell motility"/>
    <property type="evidence" value="ECO:0007669"/>
    <property type="project" value="InterPro"/>
</dbReference>
<evidence type="ECO:0000256" key="3">
    <source>
        <dbReference type="ARBA" id="ARBA00019515"/>
    </source>
</evidence>
<evidence type="ECO:0000313" key="10">
    <source>
        <dbReference type="Proteomes" id="UP001141619"/>
    </source>
</evidence>
<protein>
    <recommendedName>
        <fullName evidence="3 8">Flagellar P-ring protein</fullName>
    </recommendedName>
    <alternativeName>
        <fullName evidence="7 8">Basal body P-ring protein</fullName>
    </alternativeName>
</protein>
<dbReference type="GO" id="GO:0009428">
    <property type="term" value="C:bacterial-type flagellum basal body, distal rod, P ring"/>
    <property type="evidence" value="ECO:0007669"/>
    <property type="project" value="InterPro"/>
</dbReference>
<keyword evidence="4 8" id="KW-0732">Signal</keyword>
<dbReference type="Proteomes" id="UP001141619">
    <property type="component" value="Unassembled WGS sequence"/>
</dbReference>
<dbReference type="GO" id="GO:0030288">
    <property type="term" value="C:outer membrane-bounded periplasmic space"/>
    <property type="evidence" value="ECO:0007669"/>
    <property type="project" value="InterPro"/>
</dbReference>